<sequence length="176" mass="19750">MAYCGPREYGRLFTAYVNHQLDEHNKRHSGDVRVPDIIDLSLNQTKDLLNDLNIKHDFIVIDPSTKLASQKVDTVIKTVPKANTVLPANGFIKIYYMNNEVLEQSKELLKAVNERKQSRKDSAKSLANKIGQETKSGISGAVEASKKLVPHPKRKKAKKIKATIIEVPKESDDSNE</sequence>
<keyword evidence="3" id="KW-1185">Reference proteome</keyword>
<dbReference type="OrthoDB" id="2319125at2"/>
<evidence type="ECO:0000313" key="2">
    <source>
        <dbReference type="EMBL" id="TGD22327.1"/>
    </source>
</evidence>
<name>A0A4Z0JH88_9LACO</name>
<dbReference type="AlphaFoldDB" id="A0A4Z0JH88"/>
<dbReference type="CDD" id="cd06577">
    <property type="entry name" value="PASTA_pknB"/>
    <property type="match status" value="1"/>
</dbReference>
<dbReference type="Gene3D" id="3.30.10.20">
    <property type="match status" value="1"/>
</dbReference>
<accession>A0A4Z0JH88</accession>
<dbReference type="Proteomes" id="UP000298021">
    <property type="component" value="Unassembled WGS sequence"/>
</dbReference>
<dbReference type="Pfam" id="PF03793">
    <property type="entry name" value="PASTA"/>
    <property type="match status" value="1"/>
</dbReference>
<dbReference type="InterPro" id="IPR005543">
    <property type="entry name" value="PASTA_dom"/>
</dbReference>
<dbReference type="EMBL" id="RKLY01000024">
    <property type="protein sequence ID" value="TGD22327.1"/>
    <property type="molecule type" value="Genomic_DNA"/>
</dbReference>
<evidence type="ECO:0000259" key="1">
    <source>
        <dbReference type="Pfam" id="PF03793"/>
    </source>
</evidence>
<evidence type="ECO:0000313" key="3">
    <source>
        <dbReference type="Proteomes" id="UP000298021"/>
    </source>
</evidence>
<reference evidence="2 3" key="1">
    <citation type="submission" date="2018-10" db="EMBL/GenBank/DDBJ databases">
        <title>Lactobacillus sp. R7 and Lactobacillus sp. R19 isolated from fermented mustard green product of Taiwan.</title>
        <authorList>
            <person name="Lin S.-T."/>
        </authorList>
    </citation>
    <scope>NUCLEOTIDE SEQUENCE [LARGE SCALE GENOMIC DNA]</scope>
    <source>
        <strain evidence="2 3">BCRC 81127</strain>
    </source>
</reference>
<organism evidence="2 3">
    <name type="scientific">Companilactobacillus suantsaicola</name>
    <dbReference type="NCBI Taxonomy" id="2487723"/>
    <lineage>
        <taxon>Bacteria</taxon>
        <taxon>Bacillati</taxon>
        <taxon>Bacillota</taxon>
        <taxon>Bacilli</taxon>
        <taxon>Lactobacillales</taxon>
        <taxon>Lactobacillaceae</taxon>
        <taxon>Companilactobacillus</taxon>
    </lineage>
</organism>
<comment type="caution">
    <text evidence="2">The sequence shown here is derived from an EMBL/GenBank/DDBJ whole genome shotgun (WGS) entry which is preliminary data.</text>
</comment>
<protein>
    <submittedName>
        <fullName evidence="2">PASTA domain-containing protein</fullName>
    </submittedName>
</protein>
<proteinExistence type="predicted"/>
<feature type="domain" description="PASTA" evidence="1">
    <location>
        <begin position="32"/>
        <end position="95"/>
    </location>
</feature>
<gene>
    <name evidence="2" type="ORF">EGT49_09285</name>
</gene>